<dbReference type="EMBL" id="JAHWDF010000004">
    <property type="protein sequence ID" value="MBW2961278.1"/>
    <property type="molecule type" value="Genomic_DNA"/>
</dbReference>
<evidence type="ECO:0000313" key="2">
    <source>
        <dbReference type="Proteomes" id="UP000719267"/>
    </source>
</evidence>
<protein>
    <submittedName>
        <fullName evidence="1">Uncharacterized protein</fullName>
    </submittedName>
</protein>
<keyword evidence="2" id="KW-1185">Reference proteome</keyword>
<name>A0ABS6W0A9_9FLAO</name>
<sequence length="663" mass="77244">MSEIRFYINDFRVDMYDGQKIGYTKQVNSLKNLSSRQTNFSKSFKVPATPKNVKNFEGLGMTGTNSNMPYQKNTAMLFVGNLCLIAKGWTIYRGKKGNDFDINIYDGNIDFFKELDNVKFEDVDIPELSHIKNIEEIKSNWENGNDYYKYLLADYNGKTHFEIGLNKYINTDYLIPSVKTSFLWEKIFQTFGFTFSGAIFDTQAYKDLFLTYPKGVISGQSGDVFADIEVNISNFVGFERSKVHPMTLNENYDDYTDAVTVETSIDQGSYNICPWDSNQVYSYYQVPENGYYKIRVTGSLDTNILGFQKAIVLLGKNKHQQEQTQIANLYSIFQTDEANLHQIDWENMTDQYYNAGDTIMIFWFYNSSSSFSVSSPKNYNIKLEVSKINQTEIDQTSFFKGLTPKDFYREIMWRFGLTPFPSKDSNHLDFLTYDERINGDVEDWSDFYIGSEEEDSEEYILGDYAKRNYFRFKYNGEEQDFNDGYFDIENENLDDNINVITSKTYSPNEFPVPFLIGNQNEDIPVLELWEKEVKQEDGETVIEYKARDSRFSFVKERVLNTAVNIGSEQLGETNSATKLRVVDNADYSFQKLKEEYYSPMDVLFNRVLLITTKFKLNISKFDSFDLKKRIYVKQKGGEFLVDKMKKSHLTDDITECKLIKINR</sequence>
<proteinExistence type="predicted"/>
<reference evidence="1 2" key="1">
    <citation type="submission" date="2021-07" db="EMBL/GenBank/DDBJ databases">
        <title>Mesonia aestuariivivens sp. nov., isolated from a tidal flat.</title>
        <authorList>
            <person name="Kim Y.-O."/>
            <person name="Yoon J.-H."/>
        </authorList>
    </citation>
    <scope>NUCLEOTIDE SEQUENCE [LARGE SCALE GENOMIC DNA]</scope>
    <source>
        <strain evidence="1 2">JHPTF-M18</strain>
    </source>
</reference>
<accession>A0ABS6W0A9</accession>
<evidence type="ECO:0000313" key="1">
    <source>
        <dbReference type="EMBL" id="MBW2961278.1"/>
    </source>
</evidence>
<comment type="caution">
    <text evidence="1">The sequence shown here is derived from an EMBL/GenBank/DDBJ whole genome shotgun (WGS) entry which is preliminary data.</text>
</comment>
<gene>
    <name evidence="1" type="ORF">KW502_05650</name>
</gene>
<dbReference type="Proteomes" id="UP000719267">
    <property type="component" value="Unassembled WGS sequence"/>
</dbReference>
<organism evidence="1 2">
    <name type="scientific">Mesonia aestuariivivens</name>
    <dbReference type="NCBI Taxonomy" id="2796128"/>
    <lineage>
        <taxon>Bacteria</taxon>
        <taxon>Pseudomonadati</taxon>
        <taxon>Bacteroidota</taxon>
        <taxon>Flavobacteriia</taxon>
        <taxon>Flavobacteriales</taxon>
        <taxon>Flavobacteriaceae</taxon>
        <taxon>Mesonia</taxon>
    </lineage>
</organism>
<dbReference type="RefSeq" id="WP_219039558.1">
    <property type="nucleotide sequence ID" value="NZ_JAHWDF010000004.1"/>
</dbReference>